<feature type="transmembrane region" description="Helical" evidence="7">
    <location>
        <begin position="360"/>
        <end position="379"/>
    </location>
</feature>
<evidence type="ECO:0000256" key="1">
    <source>
        <dbReference type="ARBA" id="ARBA00004141"/>
    </source>
</evidence>
<dbReference type="EMBL" id="ML975153">
    <property type="protein sequence ID" value="KAF1814346.1"/>
    <property type="molecule type" value="Genomic_DNA"/>
</dbReference>
<name>A0A6G1G8U0_9PEZI</name>
<dbReference type="Gene3D" id="1.20.1250.20">
    <property type="entry name" value="MFS general substrate transporter like domains"/>
    <property type="match status" value="2"/>
</dbReference>
<feature type="transmembrane region" description="Helical" evidence="7">
    <location>
        <begin position="453"/>
        <end position="477"/>
    </location>
</feature>
<evidence type="ECO:0000256" key="6">
    <source>
        <dbReference type="SAM" id="MobiDB-lite"/>
    </source>
</evidence>
<dbReference type="OrthoDB" id="2985014at2759"/>
<keyword evidence="2" id="KW-0813">Transport</keyword>
<reference evidence="8 10" key="1">
    <citation type="submission" date="2020-01" db="EMBL/GenBank/DDBJ databases">
        <authorList>
            <consortium name="DOE Joint Genome Institute"/>
            <person name="Haridas S."/>
            <person name="Albert R."/>
            <person name="Binder M."/>
            <person name="Bloem J."/>
            <person name="Labutti K."/>
            <person name="Salamov A."/>
            <person name="Andreopoulos B."/>
            <person name="Baker S.E."/>
            <person name="Barry K."/>
            <person name="Bills G."/>
            <person name="Bluhm B.H."/>
            <person name="Cannon C."/>
            <person name="Castanera R."/>
            <person name="Culley D.E."/>
            <person name="Daum C."/>
            <person name="Ezra D."/>
            <person name="Gonzalez J.B."/>
            <person name="Henrissat B."/>
            <person name="Kuo A."/>
            <person name="Liang C."/>
            <person name="Lipzen A."/>
            <person name="Lutzoni F."/>
            <person name="Magnuson J."/>
            <person name="Mondo S."/>
            <person name="Nolan M."/>
            <person name="Ohm R."/>
            <person name="Pangilinan J."/>
            <person name="Park H.-J."/>
            <person name="Ramirez L."/>
            <person name="Alfaro M."/>
            <person name="Sun H."/>
            <person name="Tritt A."/>
            <person name="Yoshinaga Y."/>
            <person name="Zwiers L.-H."/>
            <person name="Turgeon B.G."/>
            <person name="Goodwin S.B."/>
            <person name="Spatafora J.W."/>
            <person name="Crous P.W."/>
            <person name="Grigoriev I.V."/>
        </authorList>
    </citation>
    <scope>NUCLEOTIDE SEQUENCE</scope>
    <source>
        <strain evidence="8 10">CBS 781.70</strain>
    </source>
</reference>
<feature type="compositionally biased region" description="Basic and acidic residues" evidence="6">
    <location>
        <begin position="28"/>
        <end position="38"/>
    </location>
</feature>
<dbReference type="GeneID" id="54415418"/>
<keyword evidence="9" id="KW-1185">Reference proteome</keyword>
<dbReference type="InterPro" id="IPR036259">
    <property type="entry name" value="MFS_trans_sf"/>
</dbReference>
<feature type="compositionally biased region" description="Polar residues" evidence="6">
    <location>
        <begin position="16"/>
        <end position="27"/>
    </location>
</feature>
<dbReference type="RefSeq" id="XP_033535977.1">
    <property type="nucleotide sequence ID" value="XM_033674848.1"/>
</dbReference>
<evidence type="ECO:0000256" key="3">
    <source>
        <dbReference type="ARBA" id="ARBA00022692"/>
    </source>
</evidence>
<feature type="transmembrane region" description="Helical" evidence="7">
    <location>
        <begin position="294"/>
        <end position="315"/>
    </location>
</feature>
<feature type="transmembrane region" description="Helical" evidence="7">
    <location>
        <begin position="123"/>
        <end position="141"/>
    </location>
</feature>
<keyword evidence="3 7" id="KW-0812">Transmembrane</keyword>
<feature type="transmembrane region" description="Helical" evidence="7">
    <location>
        <begin position="153"/>
        <end position="174"/>
    </location>
</feature>
<evidence type="ECO:0000256" key="7">
    <source>
        <dbReference type="SAM" id="Phobius"/>
    </source>
</evidence>
<dbReference type="InterPro" id="IPR011701">
    <property type="entry name" value="MFS"/>
</dbReference>
<feature type="transmembrane region" description="Helical" evidence="7">
    <location>
        <begin position="420"/>
        <end position="441"/>
    </location>
</feature>
<evidence type="ECO:0000256" key="2">
    <source>
        <dbReference type="ARBA" id="ARBA00022448"/>
    </source>
</evidence>
<dbReference type="Proteomes" id="UP000504638">
    <property type="component" value="Unplaced"/>
</dbReference>
<evidence type="ECO:0000313" key="9">
    <source>
        <dbReference type="Proteomes" id="UP000504638"/>
    </source>
</evidence>
<protein>
    <submittedName>
        <fullName evidence="8 10">Alternative sulfate transporter</fullName>
    </submittedName>
</protein>
<proteinExistence type="predicted"/>
<organism evidence="8">
    <name type="scientific">Eremomyces bilateralis CBS 781.70</name>
    <dbReference type="NCBI Taxonomy" id="1392243"/>
    <lineage>
        <taxon>Eukaryota</taxon>
        <taxon>Fungi</taxon>
        <taxon>Dikarya</taxon>
        <taxon>Ascomycota</taxon>
        <taxon>Pezizomycotina</taxon>
        <taxon>Dothideomycetes</taxon>
        <taxon>Dothideomycetes incertae sedis</taxon>
        <taxon>Eremomycetales</taxon>
        <taxon>Eremomycetaceae</taxon>
        <taxon>Eremomyces</taxon>
    </lineage>
</organism>
<dbReference type="PANTHER" id="PTHR43791:SF32">
    <property type="entry name" value="MAJOR FACILITATOR SUPERFAMILY (MFS) PROFILE DOMAIN-CONTAINING PROTEIN"/>
    <property type="match status" value="1"/>
</dbReference>
<evidence type="ECO:0000256" key="5">
    <source>
        <dbReference type="ARBA" id="ARBA00023136"/>
    </source>
</evidence>
<sequence>MASPHSSEKMADKAETTVQAKTSSDGSHLSDPEHNEIVKDWSDEEERKVLRKTDLLLIPLLALCFACLQIDRGNIGNALTDFFLKDVDITQNQFNLGQQLMAACAVVLEIPSNMILYKVGPTLWIGSQIVAWGFVATFQAFQKGFGAFLVTRILLGLTESGFIPGALYSITSWYKSGELSKRFTLFWFGNMLANAFSGLIAYGILHMRGVAGLAGWQWLFIIEGTFTVLVGFLWFAIFPKSTKDPVSLLGFTVFNDRERHILVNRVLLDDPSKAIQRPHIEWSELKKALANWTVYPHLVLTISAIAPMAALTSYSPTIVASFGYGRLQANALVSIGSWCSMVVCIIWAWGADRTKVRGPFVFGGLLIYWGIVIGNRMLVHSKNSQARFAFLTLATIFSAPGHPVNASWVALNAGTAAQRAIAMALFMVSSNLSGVVGYQLFQKKDAPNYPVGWAVIIALVTFGLFCAAGANIQYWLLNGRVFRRNLRYKY</sequence>
<evidence type="ECO:0000313" key="8">
    <source>
        <dbReference type="EMBL" id="KAF1814346.1"/>
    </source>
</evidence>
<keyword evidence="4 7" id="KW-1133">Transmembrane helix</keyword>
<feature type="transmembrane region" description="Helical" evidence="7">
    <location>
        <begin position="217"/>
        <end position="237"/>
    </location>
</feature>
<comment type="subcellular location">
    <subcellularLocation>
        <location evidence="1">Membrane</location>
        <topology evidence="1">Multi-pass membrane protein</topology>
    </subcellularLocation>
</comment>
<dbReference type="GO" id="GO:0022857">
    <property type="term" value="F:transmembrane transporter activity"/>
    <property type="evidence" value="ECO:0007669"/>
    <property type="project" value="InterPro"/>
</dbReference>
<evidence type="ECO:0000256" key="4">
    <source>
        <dbReference type="ARBA" id="ARBA00022989"/>
    </source>
</evidence>
<reference evidence="10" key="2">
    <citation type="submission" date="2020-04" db="EMBL/GenBank/DDBJ databases">
        <authorList>
            <consortium name="NCBI Genome Project"/>
        </authorList>
    </citation>
    <scope>NUCLEOTIDE SEQUENCE</scope>
    <source>
        <strain evidence="10">CBS 781.70</strain>
    </source>
</reference>
<dbReference type="GO" id="GO:0016020">
    <property type="term" value="C:membrane"/>
    <property type="evidence" value="ECO:0007669"/>
    <property type="project" value="UniProtKB-SubCell"/>
</dbReference>
<dbReference type="Pfam" id="PF07690">
    <property type="entry name" value="MFS_1"/>
    <property type="match status" value="1"/>
</dbReference>
<evidence type="ECO:0000313" key="10">
    <source>
        <dbReference type="RefSeq" id="XP_033535977.1"/>
    </source>
</evidence>
<dbReference type="PANTHER" id="PTHR43791">
    <property type="entry name" value="PERMEASE-RELATED"/>
    <property type="match status" value="1"/>
</dbReference>
<feature type="compositionally biased region" description="Basic and acidic residues" evidence="6">
    <location>
        <begin position="1"/>
        <end position="15"/>
    </location>
</feature>
<dbReference type="SUPFAM" id="SSF103473">
    <property type="entry name" value="MFS general substrate transporter"/>
    <property type="match status" value="1"/>
</dbReference>
<accession>A0A6G1G8U0</accession>
<dbReference type="AlphaFoldDB" id="A0A6G1G8U0"/>
<feature type="region of interest" description="Disordered" evidence="6">
    <location>
        <begin position="1"/>
        <end position="38"/>
    </location>
</feature>
<keyword evidence="5 7" id="KW-0472">Membrane</keyword>
<feature type="transmembrane region" description="Helical" evidence="7">
    <location>
        <begin position="327"/>
        <end position="348"/>
    </location>
</feature>
<gene>
    <name evidence="8 10" type="ORF">P152DRAFT_268300</name>
</gene>
<dbReference type="FunFam" id="1.20.1250.20:FF:000106">
    <property type="entry name" value="MFS transporter, putative"/>
    <property type="match status" value="1"/>
</dbReference>
<feature type="transmembrane region" description="Helical" evidence="7">
    <location>
        <begin position="186"/>
        <end position="205"/>
    </location>
</feature>
<reference evidence="10" key="3">
    <citation type="submission" date="2025-04" db="UniProtKB">
        <authorList>
            <consortium name="RefSeq"/>
        </authorList>
    </citation>
    <scope>IDENTIFICATION</scope>
    <source>
        <strain evidence="10">CBS 781.70</strain>
    </source>
</reference>